<feature type="region of interest" description="Disordered" evidence="1">
    <location>
        <begin position="332"/>
        <end position="363"/>
    </location>
</feature>
<sequence>MGQRRRSKARKGTNKPKPSEDDVEELPSRRGGGKPWTSLQQSKFLEARTEAFEDTRQTPKKVGLKSLWRLTIQDFLKEWLRDVSLDKAERDDEVAALTERVKTWYNNHCRSTAAKSGKKAIIDFSNKKKRRRSHVHTYSVHFGNLRIVPILTERWKKHKKCPGPGSPVPLWFRNEVTKEAFDDESDETKEEVARLREEDLGDFDDDDDDDGEYQYLLEEEGVDAEELERCQKMIELQRNISALPNTIINILKQVRKQTGFMGICAFFGSEPKASGNITAYTSDRSSVGKTAAGTTIEEYIKGFKMDFEDQLIDFRCEVITESEHAELCMPGMEGKKNYGPWKRPDSRVGSNGPSTKKRGWGSNLHKIATLKAAESCISSVSSRQTERCKRNRDSDSEDNNLPVNTAFDDDDNSTQGKDTADKEKEKSAGGEEEDTQNDGEVAEVCQPLLDILASTEEEMPEWLSSAITYLYEPADLWVDTLRAFIKFEEALGFPCAAKGAMYQLSSLCRPSALSQFINSHRNKEPTINNGKVFTDELYVWWISLQPPSRCDDRDTSVSDSRSLVSLASEVATTEIWEDLRKGSINGVFGVLCCLGWWLRMDGPLASDNLLDLIQDVSWVLQVMSDVSEEALVTARKRKAEEEEVTPRKKARSQPPRSQPPCS</sequence>
<organism evidence="2 3">
    <name type="scientific">Pleurotus eryngii</name>
    <name type="common">Boletus of the steppes</name>
    <dbReference type="NCBI Taxonomy" id="5323"/>
    <lineage>
        <taxon>Eukaryota</taxon>
        <taxon>Fungi</taxon>
        <taxon>Dikarya</taxon>
        <taxon>Basidiomycota</taxon>
        <taxon>Agaricomycotina</taxon>
        <taxon>Agaricomycetes</taxon>
        <taxon>Agaricomycetidae</taxon>
        <taxon>Agaricales</taxon>
        <taxon>Pleurotineae</taxon>
        <taxon>Pleurotaceae</taxon>
        <taxon>Pleurotus</taxon>
    </lineage>
</organism>
<feature type="compositionally biased region" description="Basic and acidic residues" evidence="1">
    <location>
        <begin position="418"/>
        <end position="429"/>
    </location>
</feature>
<protein>
    <submittedName>
        <fullName evidence="2">Uncharacterized protein</fullName>
    </submittedName>
</protein>
<evidence type="ECO:0000313" key="2">
    <source>
        <dbReference type="EMBL" id="KAF9489138.1"/>
    </source>
</evidence>
<feature type="region of interest" description="Disordered" evidence="1">
    <location>
        <begin position="1"/>
        <end position="40"/>
    </location>
</feature>
<dbReference type="AlphaFoldDB" id="A0A9P5ZJD1"/>
<evidence type="ECO:0000313" key="3">
    <source>
        <dbReference type="Proteomes" id="UP000807025"/>
    </source>
</evidence>
<gene>
    <name evidence="2" type="ORF">BDN71DRAFT_1512434</name>
</gene>
<comment type="caution">
    <text evidence="2">The sequence shown here is derived from an EMBL/GenBank/DDBJ whole genome shotgun (WGS) entry which is preliminary data.</text>
</comment>
<evidence type="ECO:0000256" key="1">
    <source>
        <dbReference type="SAM" id="MobiDB-lite"/>
    </source>
</evidence>
<name>A0A9P5ZJD1_PLEER</name>
<feature type="compositionally biased region" description="Acidic residues" evidence="1">
    <location>
        <begin position="430"/>
        <end position="441"/>
    </location>
</feature>
<dbReference type="OrthoDB" id="3250313at2759"/>
<accession>A0A9P5ZJD1</accession>
<feature type="region of interest" description="Disordered" evidence="1">
    <location>
        <begin position="383"/>
        <end position="441"/>
    </location>
</feature>
<reference evidence="2" key="1">
    <citation type="submission" date="2020-11" db="EMBL/GenBank/DDBJ databases">
        <authorList>
            <consortium name="DOE Joint Genome Institute"/>
            <person name="Ahrendt S."/>
            <person name="Riley R."/>
            <person name="Andreopoulos W."/>
            <person name="Labutti K."/>
            <person name="Pangilinan J."/>
            <person name="Ruiz-Duenas F.J."/>
            <person name="Barrasa J.M."/>
            <person name="Sanchez-Garcia M."/>
            <person name="Camarero S."/>
            <person name="Miyauchi S."/>
            <person name="Serrano A."/>
            <person name="Linde D."/>
            <person name="Babiker R."/>
            <person name="Drula E."/>
            <person name="Ayuso-Fernandez I."/>
            <person name="Pacheco R."/>
            <person name="Padilla G."/>
            <person name="Ferreira P."/>
            <person name="Barriuso J."/>
            <person name="Kellner H."/>
            <person name="Castanera R."/>
            <person name="Alfaro M."/>
            <person name="Ramirez L."/>
            <person name="Pisabarro A.G."/>
            <person name="Kuo A."/>
            <person name="Tritt A."/>
            <person name="Lipzen A."/>
            <person name="He G."/>
            <person name="Yan M."/>
            <person name="Ng V."/>
            <person name="Cullen D."/>
            <person name="Martin F."/>
            <person name="Rosso M.-N."/>
            <person name="Henrissat B."/>
            <person name="Hibbett D."/>
            <person name="Martinez A.T."/>
            <person name="Grigoriev I.V."/>
        </authorList>
    </citation>
    <scope>NUCLEOTIDE SEQUENCE</scope>
    <source>
        <strain evidence="2">ATCC 90797</strain>
    </source>
</reference>
<dbReference type="Proteomes" id="UP000807025">
    <property type="component" value="Unassembled WGS sequence"/>
</dbReference>
<feature type="compositionally biased region" description="Basic residues" evidence="1">
    <location>
        <begin position="1"/>
        <end position="14"/>
    </location>
</feature>
<dbReference type="EMBL" id="MU154682">
    <property type="protein sequence ID" value="KAF9489138.1"/>
    <property type="molecule type" value="Genomic_DNA"/>
</dbReference>
<feature type="compositionally biased region" description="Basic and acidic residues" evidence="1">
    <location>
        <begin position="384"/>
        <end position="394"/>
    </location>
</feature>
<keyword evidence="3" id="KW-1185">Reference proteome</keyword>
<proteinExistence type="predicted"/>
<feature type="region of interest" description="Disordered" evidence="1">
    <location>
        <begin position="634"/>
        <end position="662"/>
    </location>
</feature>